<dbReference type="InterPro" id="IPR050490">
    <property type="entry name" value="Bact_solute-bd_prot1"/>
</dbReference>
<gene>
    <name evidence="5" type="primary">ABC-SBP_1</name>
    <name evidence="5" type="ORF">J8TS2_04490</name>
</gene>
<proteinExistence type="inferred from homology"/>
<dbReference type="Pfam" id="PF01547">
    <property type="entry name" value="SBP_bac_1"/>
    <property type="match status" value="1"/>
</dbReference>
<keyword evidence="2" id="KW-0813">Transport</keyword>
<evidence type="ECO:0000256" key="4">
    <source>
        <dbReference type="SAM" id="MobiDB-lite"/>
    </source>
</evidence>
<dbReference type="Proteomes" id="UP000679950">
    <property type="component" value="Unassembled WGS sequence"/>
</dbReference>
<dbReference type="PROSITE" id="PS51257">
    <property type="entry name" value="PROKAR_LIPOPROTEIN"/>
    <property type="match status" value="1"/>
</dbReference>
<evidence type="ECO:0000313" key="6">
    <source>
        <dbReference type="Proteomes" id="UP000679950"/>
    </source>
</evidence>
<feature type="compositionally biased region" description="Acidic residues" evidence="4">
    <location>
        <begin position="34"/>
        <end position="43"/>
    </location>
</feature>
<dbReference type="PANTHER" id="PTHR43649">
    <property type="entry name" value="ARABINOSE-BINDING PROTEIN-RELATED"/>
    <property type="match status" value="1"/>
</dbReference>
<name>A0ABQ4KDU1_9BACI</name>
<keyword evidence="3" id="KW-0732">Signal</keyword>
<evidence type="ECO:0000256" key="2">
    <source>
        <dbReference type="ARBA" id="ARBA00022448"/>
    </source>
</evidence>
<comment type="similarity">
    <text evidence="1">Belongs to the bacterial solute-binding protein 1 family.</text>
</comment>
<accession>A0ABQ4KDU1</accession>
<dbReference type="InterPro" id="IPR006059">
    <property type="entry name" value="SBP"/>
</dbReference>
<sequence length="445" mass="50279">MSKRNGMYLILFLFSLILLGGCTSKEKAGSTEVEANEGEDQQTEENKQSEDNEEPVTLTIALPFGEDIFQDRYGVIQEKLPDLNLEMVYFDGTSEGLEELFASKTVPDIFNTGNVALLQEYDAILPMDELIEKHGFDTSVIDPSIVTFLRSFNDEQSMIGISDGASRYGLYYNKEIFDLFGVAYPDPDKPMTWDEVIELSRQLTGERNGTDYIGLEFNGNDFEPPLFQLAVNYTDPQTGEVQIADKPELLSFFNLVQDYYNIPGVEYNDTCFFCEKRAAMTVGWHGLFLWGWDDDVSNVENMDIAPLPVWPDLPNTAPKLQGWPIMISSYSEHPDEAFQVLMEYVSEENQLNMAKTVSAGPTTVYPKVLENFAADHEFYDGKNVPALFALDPALGEERRSAKWDAYVDIDKAIEELATTDIDVPTLLRKLEEESTTKIQNAKDQE</sequence>
<organism evidence="5 6">
    <name type="scientific">Lederbergia ruris</name>
    <dbReference type="NCBI Taxonomy" id="217495"/>
    <lineage>
        <taxon>Bacteria</taxon>
        <taxon>Bacillati</taxon>
        <taxon>Bacillota</taxon>
        <taxon>Bacilli</taxon>
        <taxon>Bacillales</taxon>
        <taxon>Bacillaceae</taxon>
        <taxon>Lederbergia</taxon>
    </lineage>
</organism>
<feature type="region of interest" description="Disordered" evidence="4">
    <location>
        <begin position="29"/>
        <end position="54"/>
    </location>
</feature>
<dbReference type="RefSeq" id="WP_212965265.1">
    <property type="nucleotide sequence ID" value="NZ_BORB01000002.1"/>
</dbReference>
<dbReference type="PANTHER" id="PTHR43649:SF34">
    <property type="entry name" value="ABC TRANSPORTER PERIPLASMIC-BINDING PROTEIN YCJN-RELATED"/>
    <property type="match status" value="1"/>
</dbReference>
<dbReference type="EMBL" id="BORB01000002">
    <property type="protein sequence ID" value="GIN56130.1"/>
    <property type="molecule type" value="Genomic_DNA"/>
</dbReference>
<keyword evidence="6" id="KW-1185">Reference proteome</keyword>
<dbReference type="SUPFAM" id="SSF53850">
    <property type="entry name" value="Periplasmic binding protein-like II"/>
    <property type="match status" value="1"/>
</dbReference>
<comment type="caution">
    <text evidence="5">The sequence shown here is derived from an EMBL/GenBank/DDBJ whole genome shotgun (WGS) entry which is preliminary data.</text>
</comment>
<protein>
    <submittedName>
        <fullName evidence="5">Sugar ABC transporter substrate-binding protein</fullName>
    </submittedName>
</protein>
<reference evidence="5 6" key="1">
    <citation type="submission" date="2021-03" db="EMBL/GenBank/DDBJ databases">
        <title>Antimicrobial resistance genes in bacteria isolated from Japanese honey, and their potential for conferring macrolide and lincosamide resistance in the American foulbrood pathogen Paenibacillus larvae.</title>
        <authorList>
            <person name="Okamoto M."/>
            <person name="Kumagai M."/>
            <person name="Kanamori H."/>
            <person name="Takamatsu D."/>
        </authorList>
    </citation>
    <scope>NUCLEOTIDE SEQUENCE [LARGE SCALE GENOMIC DNA]</scope>
    <source>
        <strain evidence="5 6">J8TS2</strain>
    </source>
</reference>
<dbReference type="Gene3D" id="3.40.190.10">
    <property type="entry name" value="Periplasmic binding protein-like II"/>
    <property type="match status" value="1"/>
</dbReference>
<evidence type="ECO:0000256" key="3">
    <source>
        <dbReference type="ARBA" id="ARBA00022729"/>
    </source>
</evidence>
<evidence type="ECO:0000313" key="5">
    <source>
        <dbReference type="EMBL" id="GIN56130.1"/>
    </source>
</evidence>
<evidence type="ECO:0000256" key="1">
    <source>
        <dbReference type="ARBA" id="ARBA00008520"/>
    </source>
</evidence>